<dbReference type="InterPro" id="IPR000792">
    <property type="entry name" value="Tscrpt_reg_LuxR_C"/>
</dbReference>
<keyword evidence="3" id="KW-0804">Transcription</keyword>
<dbReference type="InterPro" id="IPR036388">
    <property type="entry name" value="WH-like_DNA-bd_sf"/>
</dbReference>
<evidence type="ECO:0000313" key="5">
    <source>
        <dbReference type="EMBL" id="SFE22855.1"/>
    </source>
</evidence>
<feature type="domain" description="HTH luxR-type" evidence="4">
    <location>
        <begin position="609"/>
        <end position="674"/>
    </location>
</feature>
<reference evidence="6" key="1">
    <citation type="submission" date="2016-10" db="EMBL/GenBank/DDBJ databases">
        <authorList>
            <person name="Varghese N."/>
            <person name="Submissions S."/>
        </authorList>
    </citation>
    <scope>NUCLEOTIDE SEQUENCE [LARGE SCALE GENOMIC DNA]</scope>
    <source>
        <strain evidence="6">DSM 22530</strain>
    </source>
</reference>
<dbReference type="AlphaFoldDB" id="A0A1I1YTE2"/>
<keyword evidence="2" id="KW-0238">DNA-binding</keyword>
<dbReference type="GO" id="GO:0003677">
    <property type="term" value="F:DNA binding"/>
    <property type="evidence" value="ECO:0007669"/>
    <property type="project" value="UniProtKB-KW"/>
</dbReference>
<dbReference type="GO" id="GO:0006355">
    <property type="term" value="P:regulation of DNA-templated transcription"/>
    <property type="evidence" value="ECO:0007669"/>
    <property type="project" value="InterPro"/>
</dbReference>
<keyword evidence="6" id="KW-1185">Reference proteome</keyword>
<dbReference type="Gene3D" id="1.10.10.10">
    <property type="entry name" value="Winged helix-like DNA-binding domain superfamily/Winged helix DNA-binding domain"/>
    <property type="match status" value="1"/>
</dbReference>
<dbReference type="CDD" id="cd06170">
    <property type="entry name" value="LuxR_C_like"/>
    <property type="match status" value="1"/>
</dbReference>
<dbReference type="InterPro" id="IPR041664">
    <property type="entry name" value="AAA_16"/>
</dbReference>
<protein>
    <submittedName>
        <fullName evidence="5">AAA ATPase domain-containing protein</fullName>
    </submittedName>
</protein>
<dbReference type="RefSeq" id="WP_090086486.1">
    <property type="nucleotide sequence ID" value="NZ_FOMR01000010.1"/>
</dbReference>
<name>A0A1I1YTE2_9BACI</name>
<dbReference type="OrthoDB" id="182489at2"/>
<gene>
    <name evidence="5" type="ORF">SAMN05216238_110103</name>
</gene>
<evidence type="ECO:0000256" key="2">
    <source>
        <dbReference type="ARBA" id="ARBA00023125"/>
    </source>
</evidence>
<accession>A0A1I1YTE2</accession>
<dbReference type="PANTHER" id="PTHR44688">
    <property type="entry name" value="DNA-BINDING TRANSCRIPTIONAL ACTIVATOR DEVR_DOSR"/>
    <property type="match status" value="1"/>
</dbReference>
<evidence type="ECO:0000259" key="4">
    <source>
        <dbReference type="PROSITE" id="PS50043"/>
    </source>
</evidence>
<dbReference type="Gene3D" id="3.40.50.300">
    <property type="entry name" value="P-loop containing nucleotide triphosphate hydrolases"/>
    <property type="match status" value="1"/>
</dbReference>
<evidence type="ECO:0000256" key="1">
    <source>
        <dbReference type="ARBA" id="ARBA00023015"/>
    </source>
</evidence>
<sequence length="675" mass="78081">MKKNNFIINTQHIEDALQTDEQDLFIGREWERALFRHYLHSDNQDVRVLYVHGTGGVGKSYLLNEYQRYAAEKGTFFLSMDCRDFSQTPEGFTEHLLTLIELHTPLNNVTEKPSFRKLLQTISELASEKRMIMAIDSYEHMDSLDRWFREVFVKHLPNTSFVIMAGRHALSGGWVESPAWRRITKAVELKDFSLNQTSAFLEHYGIHNKDLIETMWRFTEGHPLTLTLAAITDGVISKDTLNGKAPNILIDLTRRWLSEVKDEKLLLLIEAAALFYTFNQSNLSAVLKQDIDNATFNELTALSFVKPAKYGWTMHDLIRDSIQIDLKLRHPDRSALLNQRSAAFFYKRTIASRKPEDAASFFYHLDNDFIRSVFFQSEMDNSMYFEPIGEYNFEEVKQFFAFQRKRSIESEVQFYNRGTNESFRFHASAEHNQKEMELIDASYIKKINYTGARFLKNSDGTALGMSIIVPINKKTLGLLAKEPVSRSYFSRLNTHELGSYSVPEDEVGGWFIRYLDYIDPVDTAVRSYMLYNLFPLLVTGGRIVVSTPLPFFQQLLENFGFEIIPEATHYDYGENCPATTYLLDVRGPRLANYLQHFMSAPAAENDMNVIASTFNLTEREIEIVKLILEEQTNAAIAQQMYLAEITVKKHITRIFRKVDVKNRSQLVNRLLKIIS</sequence>
<dbReference type="STRING" id="640948.SAMN05216238_110103"/>
<dbReference type="Pfam" id="PF00196">
    <property type="entry name" value="GerE"/>
    <property type="match status" value="1"/>
</dbReference>
<dbReference type="SUPFAM" id="SSF46894">
    <property type="entry name" value="C-terminal effector domain of the bipartite response regulators"/>
    <property type="match status" value="1"/>
</dbReference>
<dbReference type="InterPro" id="IPR027417">
    <property type="entry name" value="P-loop_NTPase"/>
</dbReference>
<dbReference type="EMBL" id="FOMR01000010">
    <property type="protein sequence ID" value="SFE22855.1"/>
    <property type="molecule type" value="Genomic_DNA"/>
</dbReference>
<dbReference type="PANTHER" id="PTHR44688:SF16">
    <property type="entry name" value="DNA-BINDING TRANSCRIPTIONAL ACTIVATOR DEVR_DOSR"/>
    <property type="match status" value="1"/>
</dbReference>
<dbReference type="PROSITE" id="PS50043">
    <property type="entry name" value="HTH_LUXR_2"/>
    <property type="match status" value="1"/>
</dbReference>
<dbReference type="PRINTS" id="PR00038">
    <property type="entry name" value="HTHLUXR"/>
</dbReference>
<dbReference type="Proteomes" id="UP000199474">
    <property type="component" value="Unassembled WGS sequence"/>
</dbReference>
<keyword evidence="1" id="KW-0805">Transcription regulation</keyword>
<dbReference type="Pfam" id="PF13191">
    <property type="entry name" value="AAA_16"/>
    <property type="match status" value="1"/>
</dbReference>
<evidence type="ECO:0000313" key="6">
    <source>
        <dbReference type="Proteomes" id="UP000199474"/>
    </source>
</evidence>
<evidence type="ECO:0000256" key="3">
    <source>
        <dbReference type="ARBA" id="ARBA00023163"/>
    </source>
</evidence>
<dbReference type="InterPro" id="IPR016032">
    <property type="entry name" value="Sig_transdc_resp-reg_C-effctor"/>
</dbReference>
<dbReference type="SUPFAM" id="SSF52540">
    <property type="entry name" value="P-loop containing nucleoside triphosphate hydrolases"/>
    <property type="match status" value="1"/>
</dbReference>
<proteinExistence type="predicted"/>
<organism evidence="5 6">
    <name type="scientific">Lentibacillus persicus</name>
    <dbReference type="NCBI Taxonomy" id="640948"/>
    <lineage>
        <taxon>Bacteria</taxon>
        <taxon>Bacillati</taxon>
        <taxon>Bacillota</taxon>
        <taxon>Bacilli</taxon>
        <taxon>Bacillales</taxon>
        <taxon>Bacillaceae</taxon>
        <taxon>Lentibacillus</taxon>
    </lineage>
</organism>
<dbReference type="SMART" id="SM00421">
    <property type="entry name" value="HTH_LUXR"/>
    <property type="match status" value="1"/>
</dbReference>